<evidence type="ECO:0000313" key="4">
    <source>
        <dbReference type="Proteomes" id="UP000078558"/>
    </source>
</evidence>
<dbReference type="RefSeq" id="WP_231968083.1">
    <property type="nucleotide sequence ID" value="NZ_LT907988.1"/>
</dbReference>
<dbReference type="Proteomes" id="UP000078558">
    <property type="component" value="Chromosome I"/>
</dbReference>
<feature type="transmembrane region" description="Helical" evidence="1">
    <location>
        <begin position="6"/>
        <end position="23"/>
    </location>
</feature>
<organism evidence="2 4">
    <name type="scientific">Orrella dioscoreae</name>
    <dbReference type="NCBI Taxonomy" id="1851544"/>
    <lineage>
        <taxon>Bacteria</taxon>
        <taxon>Pseudomonadati</taxon>
        <taxon>Pseudomonadota</taxon>
        <taxon>Betaproteobacteria</taxon>
        <taxon>Burkholderiales</taxon>
        <taxon>Alcaligenaceae</taxon>
        <taxon>Orrella</taxon>
    </lineage>
</organism>
<reference evidence="3 4" key="2">
    <citation type="submission" date="2017-08" db="EMBL/GenBank/DDBJ databases">
        <authorList>
            <person name="de Groot N.N."/>
        </authorList>
    </citation>
    <scope>NUCLEOTIDE SEQUENCE [LARGE SCALE GENOMIC DNA]</scope>
    <source>
        <strain evidence="3">Orrdi1</strain>
    </source>
</reference>
<keyword evidence="1" id="KW-1133">Transmembrane helix</keyword>
<feature type="transmembrane region" description="Helical" evidence="1">
    <location>
        <begin position="93"/>
        <end position="111"/>
    </location>
</feature>
<feature type="transmembrane region" description="Helical" evidence="1">
    <location>
        <begin position="44"/>
        <end position="61"/>
    </location>
</feature>
<sequence length="112" mass="12048">MKDHLMLIVALCGAGTFLLRLLPLWQARRRRDVAATDTLRQRRLAGIGPAAIAALLAVSVWGEVGDAPSWTAGLRLAAAFLVVWAVKRWRGGTALPTLMGALAYGLMAQWLG</sequence>
<proteinExistence type="predicted"/>
<evidence type="ECO:0000313" key="2">
    <source>
        <dbReference type="EMBL" id="SBT23641.1"/>
    </source>
</evidence>
<keyword evidence="1" id="KW-0472">Membrane</keyword>
<name>A0A1C3JWJ8_9BURK</name>
<evidence type="ECO:0000256" key="1">
    <source>
        <dbReference type="SAM" id="Phobius"/>
    </source>
</evidence>
<dbReference type="Pfam" id="PF05437">
    <property type="entry name" value="AzlD"/>
    <property type="match status" value="1"/>
</dbReference>
<reference evidence="2 4" key="1">
    <citation type="submission" date="2016-06" db="EMBL/GenBank/DDBJ databases">
        <authorList>
            <person name="Kjaerup R.B."/>
            <person name="Dalgaard T.S."/>
            <person name="Juul-Madsen H.R."/>
        </authorList>
    </citation>
    <scope>NUCLEOTIDE SEQUENCE [LARGE SCALE GENOMIC DNA]</scope>
    <source>
        <strain evidence="2">Orrdi1</strain>
    </source>
</reference>
<dbReference type="InterPro" id="IPR008407">
    <property type="entry name" value="Brnchd-chn_aa_trnsp_AzlD"/>
</dbReference>
<feature type="transmembrane region" description="Helical" evidence="1">
    <location>
        <begin position="67"/>
        <end position="86"/>
    </location>
</feature>
<evidence type="ECO:0000313" key="3">
    <source>
        <dbReference type="EMBL" id="SOE51503.1"/>
    </source>
</evidence>
<protein>
    <recommendedName>
        <fullName evidence="5">Branched-chain amino acid transport</fullName>
    </recommendedName>
</protein>
<accession>A0A1C3JWJ8</accession>
<dbReference type="STRING" id="1851544.ODI_00177"/>
<dbReference type="EMBL" id="FLRC01000001">
    <property type="protein sequence ID" value="SBT23641.1"/>
    <property type="molecule type" value="Genomic_DNA"/>
</dbReference>
<dbReference type="KEGG" id="odi:ODI_R3488"/>
<evidence type="ECO:0008006" key="5">
    <source>
        <dbReference type="Google" id="ProtNLM"/>
    </source>
</evidence>
<keyword evidence="1" id="KW-0812">Transmembrane</keyword>
<dbReference type="AlphaFoldDB" id="A0A1C3JWJ8"/>
<keyword evidence="4" id="KW-1185">Reference proteome</keyword>
<dbReference type="EMBL" id="LT907988">
    <property type="protein sequence ID" value="SOE51503.1"/>
    <property type="molecule type" value="Genomic_DNA"/>
</dbReference>
<gene>
    <name evidence="2" type="ORF">ODI_00177</name>
    <name evidence="3" type="ORF">ODI_R3488</name>
</gene>